<proteinExistence type="predicted"/>
<accession>A0ABP9S1X2</accession>
<evidence type="ECO:0008006" key="3">
    <source>
        <dbReference type="Google" id="ProtNLM"/>
    </source>
</evidence>
<reference evidence="2" key="1">
    <citation type="journal article" date="2019" name="Int. J. Syst. Evol. Microbiol.">
        <title>The Global Catalogue of Microorganisms (GCM) 10K type strain sequencing project: providing services to taxonomists for standard genome sequencing and annotation.</title>
        <authorList>
            <consortium name="The Broad Institute Genomics Platform"/>
            <consortium name="The Broad Institute Genome Sequencing Center for Infectious Disease"/>
            <person name="Wu L."/>
            <person name="Ma J."/>
        </authorList>
    </citation>
    <scope>NUCLEOTIDE SEQUENCE [LARGE SCALE GENOMIC DNA]</scope>
    <source>
        <strain evidence="2">JCM 18304</strain>
    </source>
</reference>
<name>A0ABP9S1X2_9ACTN</name>
<keyword evidence="2" id="KW-1185">Reference proteome</keyword>
<comment type="caution">
    <text evidence="1">The sequence shown here is derived from an EMBL/GenBank/DDBJ whole genome shotgun (WGS) entry which is preliminary data.</text>
</comment>
<dbReference type="Proteomes" id="UP001501570">
    <property type="component" value="Unassembled WGS sequence"/>
</dbReference>
<gene>
    <name evidence="1" type="ORF">GCM10023322_42370</name>
</gene>
<protein>
    <recommendedName>
        <fullName evidence="3">DUF4258 domain-containing protein</fullName>
    </recommendedName>
</protein>
<dbReference type="EMBL" id="BAABJQ010000012">
    <property type="protein sequence ID" value="GAA5189467.1"/>
    <property type="molecule type" value="Genomic_DNA"/>
</dbReference>
<sequence length="87" mass="9972">MRRQRRMIGQIIQERITTLSRLSRRELEQLLGRPAEHLVMGEDERPYLMTSVVMRRPDGAIWAHVYVATGGWDEADPVIKSAALTSP</sequence>
<evidence type="ECO:0000313" key="2">
    <source>
        <dbReference type="Proteomes" id="UP001501570"/>
    </source>
</evidence>
<organism evidence="1 2">
    <name type="scientific">Rugosimonospora acidiphila</name>
    <dbReference type="NCBI Taxonomy" id="556531"/>
    <lineage>
        <taxon>Bacteria</taxon>
        <taxon>Bacillati</taxon>
        <taxon>Actinomycetota</taxon>
        <taxon>Actinomycetes</taxon>
        <taxon>Micromonosporales</taxon>
        <taxon>Micromonosporaceae</taxon>
        <taxon>Rugosimonospora</taxon>
    </lineage>
</organism>
<evidence type="ECO:0000313" key="1">
    <source>
        <dbReference type="EMBL" id="GAA5189467.1"/>
    </source>
</evidence>